<dbReference type="EMBL" id="BMAO01024525">
    <property type="protein sequence ID" value="GFQ95953.1"/>
    <property type="molecule type" value="Genomic_DNA"/>
</dbReference>
<sequence>MVDQDHQMLTINQISELRKKINTDYRSSRLPSLLLIFILMILSSASANPVSTDAPIQVKALSFSEMLLNPCALNNASQLHVNLSERERETTRRAMVKELKGKVLLLNESARTILEQNVIDDCSTLQLPLYGIVPTAEYFRTVPLLKCFECSTLLYSTTQHMSTSYRRNSNVTQGKCATAKACQKTPEAWLRTCGN</sequence>
<reference evidence="1" key="1">
    <citation type="submission" date="2020-07" db="EMBL/GenBank/DDBJ databases">
        <title>Multicomponent nature underlies the extraordinary mechanical properties of spider dragline silk.</title>
        <authorList>
            <person name="Kono N."/>
            <person name="Nakamura H."/>
            <person name="Mori M."/>
            <person name="Yoshida Y."/>
            <person name="Ohtoshi R."/>
            <person name="Malay A.D."/>
            <person name="Moran D.A.P."/>
            <person name="Tomita M."/>
            <person name="Numata K."/>
            <person name="Arakawa K."/>
        </authorList>
    </citation>
    <scope>NUCLEOTIDE SEQUENCE</scope>
</reference>
<dbReference type="OrthoDB" id="6433197at2759"/>
<organism evidence="1 2">
    <name type="scientific">Trichonephila clavata</name>
    <name type="common">Joro spider</name>
    <name type="synonym">Nephila clavata</name>
    <dbReference type="NCBI Taxonomy" id="2740835"/>
    <lineage>
        <taxon>Eukaryota</taxon>
        <taxon>Metazoa</taxon>
        <taxon>Ecdysozoa</taxon>
        <taxon>Arthropoda</taxon>
        <taxon>Chelicerata</taxon>
        <taxon>Arachnida</taxon>
        <taxon>Araneae</taxon>
        <taxon>Araneomorphae</taxon>
        <taxon>Entelegynae</taxon>
        <taxon>Araneoidea</taxon>
        <taxon>Nephilidae</taxon>
        <taxon>Trichonephila</taxon>
    </lineage>
</organism>
<protein>
    <submittedName>
        <fullName evidence="1">Uncharacterized protein</fullName>
    </submittedName>
</protein>
<proteinExistence type="predicted"/>
<comment type="caution">
    <text evidence="1">The sequence shown here is derived from an EMBL/GenBank/DDBJ whole genome shotgun (WGS) entry which is preliminary data.</text>
</comment>
<dbReference type="Proteomes" id="UP000887116">
    <property type="component" value="Unassembled WGS sequence"/>
</dbReference>
<gene>
    <name evidence="1" type="primary">NCL1_13976</name>
    <name evidence="1" type="ORF">TNCT_383171</name>
</gene>
<evidence type="ECO:0000313" key="2">
    <source>
        <dbReference type="Proteomes" id="UP000887116"/>
    </source>
</evidence>
<accession>A0A8X6H4C5</accession>
<name>A0A8X6H4C5_TRICU</name>
<dbReference type="AlphaFoldDB" id="A0A8X6H4C5"/>
<keyword evidence="2" id="KW-1185">Reference proteome</keyword>
<evidence type="ECO:0000313" key="1">
    <source>
        <dbReference type="EMBL" id="GFQ95953.1"/>
    </source>
</evidence>